<dbReference type="GO" id="GO:0002098">
    <property type="term" value="P:tRNA wobble uridine modification"/>
    <property type="evidence" value="ECO:0007669"/>
    <property type="project" value="TreeGrafter"/>
</dbReference>
<dbReference type="Pfam" id="PF18133">
    <property type="entry name" value="HydF_tetramer"/>
    <property type="match status" value="1"/>
</dbReference>
<feature type="domain" description="Hydrogen maturase F tetramerization" evidence="5">
    <location>
        <begin position="258"/>
        <end position="369"/>
    </location>
</feature>
<protein>
    <submittedName>
        <fullName evidence="6">[FeFe] hydrogenase H-cluster maturation GTPase HydF</fullName>
    </submittedName>
</protein>
<dbReference type="Pfam" id="PF01926">
    <property type="entry name" value="MMR_HSR1"/>
    <property type="match status" value="1"/>
</dbReference>
<dbReference type="InterPro" id="IPR023873">
    <property type="entry name" value="FeFe-hyd_GTPase_HydF"/>
</dbReference>
<dbReference type="InterPro" id="IPR005225">
    <property type="entry name" value="Small_GTP-bd"/>
</dbReference>
<evidence type="ECO:0000256" key="2">
    <source>
        <dbReference type="ARBA" id="ARBA00023134"/>
    </source>
</evidence>
<dbReference type="EMBL" id="CP096649">
    <property type="protein sequence ID" value="UQK59184.1"/>
    <property type="molecule type" value="Genomic_DNA"/>
</dbReference>
<keyword evidence="7" id="KW-1185">Reference proteome</keyword>
<sequence>MMARSLQKHIVIAGRVNAGKSTLFNSIMGSDAAIVSSKRGTTTDAVRKSIEVPGLGPVVFIDTAGFGDDTDLSDERLKKTRAEFSKADAFIYIDDNDDEAILKELEKYNKPVIKVIMAIDRDVSYDNEDAIVYRDDSSREEIFTALKKVLDTKEESLLDGVVDGKATIIMVMPQDAAAPKGRLIKAQVEAIREALDKGMTSIVVGDEDLESVRDRFHGADLVICDSRVFKKVYDVFGGITKVTSFSVLFSKMKGDIDYFIESVKKFDNFKGDEKILIAEACTHPPINEDIGTVKIPAMLKKRFGDGLKFTFTRADDFEDIDDFDMIIHCGACMFNRAHVMSRVAMAKEKNVPMTNYGVTIAYLNDILDKIQY</sequence>
<dbReference type="PANTHER" id="PTHR42714:SF6">
    <property type="entry name" value="TRANSLATION INITIATION FACTOR IF-2"/>
    <property type="match status" value="1"/>
</dbReference>
<evidence type="ECO:0000256" key="1">
    <source>
        <dbReference type="ARBA" id="ARBA00022741"/>
    </source>
</evidence>
<accession>A0A9E7IVL9</accession>
<evidence type="ECO:0000259" key="5">
    <source>
        <dbReference type="Pfam" id="PF18133"/>
    </source>
</evidence>
<evidence type="ECO:0000313" key="7">
    <source>
        <dbReference type="Proteomes" id="UP000831151"/>
    </source>
</evidence>
<dbReference type="Pfam" id="PF18128">
    <property type="entry name" value="HydF_dimer"/>
    <property type="match status" value="1"/>
</dbReference>
<dbReference type="SUPFAM" id="SSF52540">
    <property type="entry name" value="P-loop containing nucleoside triphosphate hydrolases"/>
    <property type="match status" value="1"/>
</dbReference>
<evidence type="ECO:0000259" key="3">
    <source>
        <dbReference type="Pfam" id="PF01926"/>
    </source>
</evidence>
<dbReference type="InterPro" id="IPR041606">
    <property type="entry name" value="HydF_dimer"/>
</dbReference>
<dbReference type="GO" id="GO:0005525">
    <property type="term" value="F:GTP binding"/>
    <property type="evidence" value="ECO:0007669"/>
    <property type="project" value="UniProtKB-KW"/>
</dbReference>
<dbReference type="NCBIfam" id="TIGR03918">
    <property type="entry name" value="GTP_HydF"/>
    <property type="match status" value="1"/>
</dbReference>
<dbReference type="KEGG" id="fms:M1R53_00525"/>
<dbReference type="Gene3D" id="3.40.50.11410">
    <property type="match status" value="1"/>
</dbReference>
<dbReference type="Gene3D" id="3.40.50.300">
    <property type="entry name" value="P-loop containing nucleotide triphosphate hydrolases"/>
    <property type="match status" value="1"/>
</dbReference>
<gene>
    <name evidence="6" type="primary">hydF</name>
    <name evidence="6" type="ORF">M1R53_00525</name>
</gene>
<dbReference type="RefSeq" id="WP_249242691.1">
    <property type="nucleotide sequence ID" value="NZ_CP096649.1"/>
</dbReference>
<name>A0A9E7IVL9_9FIRM</name>
<dbReference type="PANTHER" id="PTHR42714">
    <property type="entry name" value="TRNA MODIFICATION GTPASE GTPBP3"/>
    <property type="match status" value="1"/>
</dbReference>
<dbReference type="NCBIfam" id="TIGR00231">
    <property type="entry name" value="small_GTP"/>
    <property type="match status" value="1"/>
</dbReference>
<evidence type="ECO:0000259" key="4">
    <source>
        <dbReference type="Pfam" id="PF18128"/>
    </source>
</evidence>
<dbReference type="InterPro" id="IPR027417">
    <property type="entry name" value="P-loop_NTPase"/>
</dbReference>
<dbReference type="Proteomes" id="UP000831151">
    <property type="component" value="Chromosome"/>
</dbReference>
<feature type="domain" description="G" evidence="3">
    <location>
        <begin position="10"/>
        <end position="115"/>
    </location>
</feature>
<organism evidence="6 7">
    <name type="scientific">Fenollaria massiliensis</name>
    <dbReference type="NCBI Taxonomy" id="938288"/>
    <lineage>
        <taxon>Bacteria</taxon>
        <taxon>Bacillati</taxon>
        <taxon>Bacillota</taxon>
        <taxon>Clostridia</taxon>
        <taxon>Eubacteriales</taxon>
        <taxon>Fenollaria</taxon>
    </lineage>
</organism>
<dbReference type="InterPro" id="IPR006073">
    <property type="entry name" value="GTP-bd"/>
</dbReference>
<dbReference type="GO" id="GO:0030488">
    <property type="term" value="P:tRNA methylation"/>
    <property type="evidence" value="ECO:0007669"/>
    <property type="project" value="TreeGrafter"/>
</dbReference>
<dbReference type="AlphaFoldDB" id="A0A9E7IVL9"/>
<keyword evidence="1" id="KW-0547">Nucleotide-binding</keyword>
<feature type="domain" description="Hydrogen maturase F dimerization" evidence="4">
    <location>
        <begin position="157"/>
        <end position="254"/>
    </location>
</feature>
<proteinExistence type="predicted"/>
<dbReference type="InterPro" id="IPR040644">
    <property type="entry name" value="HydF_tetramer"/>
</dbReference>
<dbReference type="GO" id="GO:0005737">
    <property type="term" value="C:cytoplasm"/>
    <property type="evidence" value="ECO:0007669"/>
    <property type="project" value="TreeGrafter"/>
</dbReference>
<dbReference type="CDD" id="cd00880">
    <property type="entry name" value="Era_like"/>
    <property type="match status" value="1"/>
</dbReference>
<reference evidence="6" key="1">
    <citation type="submission" date="2022-04" db="EMBL/GenBank/DDBJ databases">
        <title>Complete genome sequences of Ezakiella coagulans and Fenollaria massiliensis.</title>
        <authorList>
            <person name="France M.T."/>
            <person name="Clifford J."/>
            <person name="Narina S."/>
            <person name="Rutt L."/>
            <person name="Ravel J."/>
        </authorList>
    </citation>
    <scope>NUCLEOTIDE SEQUENCE</scope>
    <source>
        <strain evidence="6">C0061C2</strain>
    </source>
</reference>
<dbReference type="Gene3D" id="3.40.50.11420">
    <property type="match status" value="1"/>
</dbReference>
<keyword evidence="2" id="KW-0342">GTP-binding</keyword>
<evidence type="ECO:0000313" key="6">
    <source>
        <dbReference type="EMBL" id="UQK59184.1"/>
    </source>
</evidence>